<dbReference type="GO" id="GO:0005737">
    <property type="term" value="C:cytoplasm"/>
    <property type="evidence" value="ECO:0007669"/>
    <property type="project" value="TreeGrafter"/>
</dbReference>
<dbReference type="GO" id="GO:0030488">
    <property type="term" value="P:tRNA methylation"/>
    <property type="evidence" value="ECO:0007669"/>
    <property type="project" value="TreeGrafter"/>
</dbReference>
<organism evidence="5">
    <name type="scientific">marine sediment metagenome</name>
    <dbReference type="NCBI Taxonomy" id="412755"/>
    <lineage>
        <taxon>unclassified sequences</taxon>
        <taxon>metagenomes</taxon>
        <taxon>ecological metagenomes</taxon>
    </lineage>
</organism>
<protein>
    <recommendedName>
        <fullName evidence="4">SAM-dependent methyltransferase TRM5/TYW2-type domain-containing protein</fullName>
    </recommendedName>
</protein>
<keyword evidence="2" id="KW-0949">S-adenosyl-L-methionine</keyword>
<evidence type="ECO:0000313" key="5">
    <source>
        <dbReference type="EMBL" id="GAG86459.1"/>
    </source>
</evidence>
<dbReference type="CDD" id="cd02440">
    <property type="entry name" value="AdoMet_MTases"/>
    <property type="match status" value="1"/>
</dbReference>
<name>X1AUB1_9ZZZZ</name>
<dbReference type="Pfam" id="PF02475">
    <property type="entry name" value="TRM5-TYW2_MTfase"/>
    <property type="match status" value="1"/>
</dbReference>
<dbReference type="GO" id="GO:0008175">
    <property type="term" value="F:tRNA methyltransferase activity"/>
    <property type="evidence" value="ECO:0007669"/>
    <property type="project" value="TreeGrafter"/>
</dbReference>
<sequence length="259" mass="29893">GFQSISKIILLRLSLELYEKRFIIAKKCLELYPKMESIYYYSGKIIGQFRIPEKIEFLAGKDNPVVVHKEHRVMYKFDITKIMFSKGNLNERKKLATLVKPGEIIIDMFAGIGYFSLPIGIHSEAKIIYSIELNPVAFEYLKENVKLNHLEFKIIPIFGNCKEKVKELAENGITADRIIMAVFPAPKDFISSALLCVKDSGTFVHYEGVIEKDNYLKLYDEFDKVAQQNGYQCELIEHRVVKSYGPRLYHIVVDILVNK</sequence>
<proteinExistence type="predicted"/>
<reference evidence="5" key="1">
    <citation type="journal article" date="2014" name="Front. Microbiol.">
        <title>High frequency of phylogenetically diverse reductive dehalogenase-homologous genes in deep subseafloor sedimentary metagenomes.</title>
        <authorList>
            <person name="Kawai M."/>
            <person name="Futagami T."/>
            <person name="Toyoda A."/>
            <person name="Takaki Y."/>
            <person name="Nishi S."/>
            <person name="Hori S."/>
            <person name="Arai W."/>
            <person name="Tsubouchi T."/>
            <person name="Morono Y."/>
            <person name="Uchiyama I."/>
            <person name="Ito T."/>
            <person name="Fujiyama A."/>
            <person name="Inagaki F."/>
            <person name="Takami H."/>
        </authorList>
    </citation>
    <scope>NUCLEOTIDE SEQUENCE</scope>
    <source>
        <strain evidence="5">Expedition CK06-06</strain>
    </source>
</reference>
<gene>
    <name evidence="5" type="ORF">S01H4_30237</name>
</gene>
<dbReference type="PANTHER" id="PTHR23245">
    <property type="entry name" value="TRNA METHYLTRANSFERASE"/>
    <property type="match status" value="1"/>
</dbReference>
<dbReference type="EMBL" id="BART01015590">
    <property type="protein sequence ID" value="GAG86459.1"/>
    <property type="molecule type" value="Genomic_DNA"/>
</dbReference>
<dbReference type="SUPFAM" id="SSF53335">
    <property type="entry name" value="S-adenosyl-L-methionine-dependent methyltransferases"/>
    <property type="match status" value="1"/>
</dbReference>
<feature type="non-terminal residue" evidence="5">
    <location>
        <position position="1"/>
    </location>
</feature>
<comment type="caution">
    <text evidence="5">The sequence shown here is derived from an EMBL/GenBank/DDBJ whole genome shotgun (WGS) entry which is preliminary data.</text>
</comment>
<dbReference type="AlphaFoldDB" id="X1AUB1"/>
<dbReference type="InterPro" id="IPR056743">
    <property type="entry name" value="TRM5-TYW2-like_MTfase"/>
</dbReference>
<evidence type="ECO:0000256" key="2">
    <source>
        <dbReference type="ARBA" id="ARBA00022691"/>
    </source>
</evidence>
<keyword evidence="3" id="KW-0819">tRNA processing</keyword>
<keyword evidence="1" id="KW-0808">Transferase</keyword>
<dbReference type="InterPro" id="IPR029063">
    <property type="entry name" value="SAM-dependent_MTases_sf"/>
</dbReference>
<evidence type="ECO:0000256" key="3">
    <source>
        <dbReference type="ARBA" id="ARBA00022694"/>
    </source>
</evidence>
<evidence type="ECO:0000256" key="1">
    <source>
        <dbReference type="ARBA" id="ARBA00022679"/>
    </source>
</evidence>
<dbReference type="InterPro" id="IPR030382">
    <property type="entry name" value="MeTrfase_TRM5/TYW2"/>
</dbReference>
<accession>X1AUB1</accession>
<dbReference type="PROSITE" id="PS51684">
    <property type="entry name" value="SAM_MT_TRM5_TYW2"/>
    <property type="match status" value="1"/>
</dbReference>
<evidence type="ECO:0000259" key="4">
    <source>
        <dbReference type="PROSITE" id="PS51684"/>
    </source>
</evidence>
<dbReference type="Gene3D" id="3.40.50.150">
    <property type="entry name" value="Vaccinia Virus protein VP39"/>
    <property type="match status" value="1"/>
</dbReference>
<feature type="domain" description="SAM-dependent methyltransferase TRM5/TYW2-type" evidence="4">
    <location>
        <begin position="2"/>
        <end position="259"/>
    </location>
</feature>